<accession>A0A0L6V9G7</accession>
<reference evidence="1 2" key="1">
    <citation type="submission" date="2015-08" db="EMBL/GenBank/DDBJ databases">
        <title>Next Generation Sequencing and Analysis of the Genome of Puccinia sorghi L Schw, the Causal Agent of Maize Common Rust.</title>
        <authorList>
            <person name="Rochi L."/>
            <person name="Burguener G."/>
            <person name="Darino M."/>
            <person name="Turjanski A."/>
            <person name="Kreff E."/>
            <person name="Dieguez M.J."/>
            <person name="Sacco F."/>
        </authorList>
    </citation>
    <scope>NUCLEOTIDE SEQUENCE [LARGE SCALE GENOMIC DNA]</scope>
    <source>
        <strain evidence="1 2">RO10H11247</strain>
    </source>
</reference>
<organism evidence="1 2">
    <name type="scientific">Puccinia sorghi</name>
    <dbReference type="NCBI Taxonomy" id="27349"/>
    <lineage>
        <taxon>Eukaryota</taxon>
        <taxon>Fungi</taxon>
        <taxon>Dikarya</taxon>
        <taxon>Basidiomycota</taxon>
        <taxon>Pucciniomycotina</taxon>
        <taxon>Pucciniomycetes</taxon>
        <taxon>Pucciniales</taxon>
        <taxon>Pucciniaceae</taxon>
        <taxon>Puccinia</taxon>
    </lineage>
</organism>
<dbReference type="OrthoDB" id="2503578at2759"/>
<comment type="caution">
    <text evidence="1">The sequence shown here is derived from an EMBL/GenBank/DDBJ whole genome shotgun (WGS) entry which is preliminary data.</text>
</comment>
<proteinExistence type="predicted"/>
<dbReference type="VEuPathDB" id="FungiDB:VP01_216g3"/>
<name>A0A0L6V9G7_9BASI</name>
<dbReference type="AlphaFoldDB" id="A0A0L6V9G7"/>
<evidence type="ECO:0000313" key="2">
    <source>
        <dbReference type="Proteomes" id="UP000037035"/>
    </source>
</evidence>
<dbReference type="Proteomes" id="UP000037035">
    <property type="component" value="Unassembled WGS sequence"/>
</dbReference>
<dbReference type="EMBL" id="LAVV01007025">
    <property type="protein sequence ID" value="KNZ57398.1"/>
    <property type="molecule type" value="Genomic_DNA"/>
</dbReference>
<sequence length="236" mass="26839">MLKEVDITFFRGELVRTEIRIIRKPKEFPLKSCGNLSRLFPRTLSVINVLNKTRGNGRDAYDSKSKFIRRYHVCTGDEDKADKKKWISGKSNVEDFAIGKKQLTDDSRTDAYAITGVCLRVANAVDNMYVYSVWSGNKNLRHRTEMTQTIVWNSHVTSSSSSIRSAKLLTKDNFDNVMKNPDWFAAADSPKPSSLRLPNISEFEANQFFTLENAQSIARAFEYTWIGRGSHGGRVV</sequence>
<gene>
    <name evidence="1" type="ORF">VP01_216g3</name>
</gene>
<evidence type="ECO:0000313" key="1">
    <source>
        <dbReference type="EMBL" id="KNZ57398.1"/>
    </source>
</evidence>
<dbReference type="STRING" id="27349.A0A0L6V9G7"/>
<protein>
    <submittedName>
        <fullName evidence="1">Uncharacterized protein</fullName>
    </submittedName>
</protein>
<keyword evidence="2" id="KW-1185">Reference proteome</keyword>